<comment type="catalytic activity">
    <reaction evidence="11">
        <text>5,6-dihydrouridine(16) in tRNA + NADP(+) = uridine(16) in tRNA + NADPH + H(+)</text>
        <dbReference type="Rhea" id="RHEA:53376"/>
        <dbReference type="Rhea" id="RHEA-COMP:13543"/>
        <dbReference type="Rhea" id="RHEA-COMP:13544"/>
        <dbReference type="ChEBI" id="CHEBI:15378"/>
        <dbReference type="ChEBI" id="CHEBI:57783"/>
        <dbReference type="ChEBI" id="CHEBI:58349"/>
        <dbReference type="ChEBI" id="CHEBI:65315"/>
        <dbReference type="ChEBI" id="CHEBI:74443"/>
        <dbReference type="EC" id="1.3.1.88"/>
    </reaction>
    <physiologicalReaction direction="right-to-left" evidence="11">
        <dbReference type="Rhea" id="RHEA:53378"/>
    </physiologicalReaction>
</comment>
<dbReference type="PANTHER" id="PTHR11082:SF5">
    <property type="entry name" value="TRNA-DIHYDROURIDINE(16_17) SYNTHASE [NAD(P)(+)]-LIKE"/>
    <property type="match status" value="1"/>
</dbReference>
<dbReference type="EnsemblMetazoa" id="tetur08g00490.1">
    <property type="protein sequence ID" value="tetur08g00490.1"/>
    <property type="gene ID" value="tetur08g00490"/>
</dbReference>
<dbReference type="Proteomes" id="UP000015104">
    <property type="component" value="Unassembled WGS sequence"/>
</dbReference>
<dbReference type="eggNOG" id="KOG2335">
    <property type="taxonomic scope" value="Eukaryota"/>
</dbReference>
<comment type="catalytic activity">
    <reaction evidence="12">
        <text>5,6-dihydrouridine(16) in tRNA + NAD(+) = uridine(16) in tRNA + NADH + H(+)</text>
        <dbReference type="Rhea" id="RHEA:53380"/>
        <dbReference type="Rhea" id="RHEA-COMP:13543"/>
        <dbReference type="Rhea" id="RHEA-COMP:13544"/>
        <dbReference type="ChEBI" id="CHEBI:15378"/>
        <dbReference type="ChEBI" id="CHEBI:57540"/>
        <dbReference type="ChEBI" id="CHEBI:57945"/>
        <dbReference type="ChEBI" id="CHEBI:65315"/>
        <dbReference type="ChEBI" id="CHEBI:74443"/>
        <dbReference type="EC" id="1.3.1.88"/>
    </reaction>
    <physiologicalReaction direction="right-to-left" evidence="12">
        <dbReference type="Rhea" id="RHEA:53382"/>
    </physiologicalReaction>
</comment>
<feature type="compositionally biased region" description="Basic and acidic residues" evidence="14">
    <location>
        <begin position="350"/>
        <end position="365"/>
    </location>
</feature>
<keyword evidence="4" id="KW-0819">tRNA processing</keyword>
<dbReference type="OMA" id="ISPPVWQ"/>
<comment type="similarity">
    <text evidence="8">Belongs to the Dus family. Dus1 subfamily.</text>
</comment>
<accession>T1KAI3</accession>
<reference evidence="16" key="2">
    <citation type="submission" date="2015-06" db="UniProtKB">
        <authorList>
            <consortium name="EnsemblMetazoa"/>
        </authorList>
    </citation>
    <scope>IDENTIFICATION</scope>
</reference>
<keyword evidence="2" id="KW-0285">Flavoprotein</keyword>
<evidence type="ECO:0000256" key="6">
    <source>
        <dbReference type="ARBA" id="ARBA00023002"/>
    </source>
</evidence>
<evidence type="ECO:0000256" key="5">
    <source>
        <dbReference type="ARBA" id="ARBA00022857"/>
    </source>
</evidence>
<evidence type="ECO:0000256" key="13">
    <source>
        <dbReference type="ARBA" id="ARBA00049467"/>
    </source>
</evidence>
<dbReference type="GO" id="GO:0017150">
    <property type="term" value="F:tRNA dihydrouridine synthase activity"/>
    <property type="evidence" value="ECO:0007669"/>
    <property type="project" value="InterPro"/>
</dbReference>
<dbReference type="Gene3D" id="3.20.20.70">
    <property type="entry name" value="Aldolase class I"/>
    <property type="match status" value="1"/>
</dbReference>
<evidence type="ECO:0000256" key="11">
    <source>
        <dbReference type="ARBA" id="ARBA00047652"/>
    </source>
</evidence>
<evidence type="ECO:0000256" key="2">
    <source>
        <dbReference type="ARBA" id="ARBA00022630"/>
    </source>
</evidence>
<reference evidence="17" key="1">
    <citation type="submission" date="2011-08" db="EMBL/GenBank/DDBJ databases">
        <authorList>
            <person name="Rombauts S."/>
        </authorList>
    </citation>
    <scope>NUCLEOTIDE SEQUENCE</scope>
    <source>
        <strain evidence="17">London</strain>
    </source>
</reference>
<dbReference type="InterPro" id="IPR035587">
    <property type="entry name" value="DUS-like_FMN-bd"/>
</dbReference>
<keyword evidence="3" id="KW-0288">FMN</keyword>
<gene>
    <name evidence="16" type="primary">107362503</name>
</gene>
<sequence length="466" mass="52858">MENVWTTKFNKAQFIVGPMVDQSELPFRLLCRQYGAQLCYSPMLHAGIFVKDAKYRKENLVTCESDRPLVVQFCANDPDTFLEAAKLAEPYCDAIDLNLGCPQTIAKRGHYGAFLEDEWDLLRSMISKVKNELTIPITCKVRIFKDMEKSINYAKMLEQSGCSLLAVHGRVKEQKGVLTGLANWQYIKAIKENVKIPVVANGNIQSLVDVYRCLEETGVEGVMSAEGVLHNPALFRAIHPPVWKIAEDYLQLVEQYPCALSIARGHLFKFFHISLSIEENNDLRSLLAKANARSQLHQFVELMKERFKENYGLEDLYIDMPMSTLPLPPYFCQPHFRPPPPPIKPPGSEETSKKRPIENDSEANEAKRLAHEAKLIAKKEAKEAAGRRLPLCVLCPNPKGVKCDYNLCRTCCRNKVYKLVLDCVGHKLLFKTRKRINEEKNKEKANELVSTLTQPSTNSSPVLTCE</sequence>
<proteinExistence type="inferred from homology"/>
<dbReference type="OrthoDB" id="272303at2759"/>
<dbReference type="PANTHER" id="PTHR11082">
    <property type="entry name" value="TRNA-DIHYDROURIDINE SYNTHASE"/>
    <property type="match status" value="1"/>
</dbReference>
<keyword evidence="17" id="KW-1185">Reference proteome</keyword>
<evidence type="ECO:0000256" key="12">
    <source>
        <dbReference type="ARBA" id="ARBA00048934"/>
    </source>
</evidence>
<dbReference type="SUPFAM" id="SSF51395">
    <property type="entry name" value="FMN-linked oxidoreductases"/>
    <property type="match status" value="1"/>
</dbReference>
<evidence type="ECO:0000259" key="15">
    <source>
        <dbReference type="Pfam" id="PF01207"/>
    </source>
</evidence>
<dbReference type="AlphaFoldDB" id="T1KAI3"/>
<evidence type="ECO:0000256" key="4">
    <source>
        <dbReference type="ARBA" id="ARBA00022694"/>
    </source>
</evidence>
<dbReference type="STRING" id="32264.T1KAI3"/>
<dbReference type="Pfam" id="PF01207">
    <property type="entry name" value="Dus"/>
    <property type="match status" value="1"/>
</dbReference>
<feature type="region of interest" description="Disordered" evidence="14">
    <location>
        <begin position="341"/>
        <end position="365"/>
    </location>
</feature>
<name>T1KAI3_TETUR</name>
<evidence type="ECO:0000256" key="10">
    <source>
        <dbReference type="ARBA" id="ARBA00047287"/>
    </source>
</evidence>
<evidence type="ECO:0000256" key="9">
    <source>
        <dbReference type="ARBA" id="ARBA00038890"/>
    </source>
</evidence>
<dbReference type="EMBL" id="CAEY01001939">
    <property type="status" value="NOT_ANNOTATED_CDS"/>
    <property type="molecule type" value="Genomic_DNA"/>
</dbReference>
<feature type="domain" description="DUS-like FMN-binding" evidence="15">
    <location>
        <begin position="16"/>
        <end position="260"/>
    </location>
</feature>
<keyword evidence="5" id="KW-0521">NADP</keyword>
<keyword evidence="7" id="KW-0520">NAD</keyword>
<evidence type="ECO:0000256" key="14">
    <source>
        <dbReference type="SAM" id="MobiDB-lite"/>
    </source>
</evidence>
<evidence type="ECO:0000256" key="8">
    <source>
        <dbReference type="ARBA" id="ARBA00038313"/>
    </source>
</evidence>
<dbReference type="InterPro" id="IPR018517">
    <property type="entry name" value="tRNA_hU_synthase_CS"/>
</dbReference>
<dbReference type="InterPro" id="IPR013785">
    <property type="entry name" value="Aldolase_TIM"/>
</dbReference>
<comment type="catalytic activity">
    <reaction evidence="13">
        <text>5,6-dihydrouridine(17) in tRNA + NADP(+) = uridine(17) in tRNA + NADPH + H(+)</text>
        <dbReference type="Rhea" id="RHEA:53368"/>
        <dbReference type="Rhea" id="RHEA-COMP:13541"/>
        <dbReference type="Rhea" id="RHEA-COMP:13542"/>
        <dbReference type="ChEBI" id="CHEBI:15378"/>
        <dbReference type="ChEBI" id="CHEBI:57783"/>
        <dbReference type="ChEBI" id="CHEBI:58349"/>
        <dbReference type="ChEBI" id="CHEBI:65315"/>
        <dbReference type="ChEBI" id="CHEBI:74443"/>
        <dbReference type="EC" id="1.3.1.88"/>
    </reaction>
    <physiologicalReaction direction="right-to-left" evidence="13">
        <dbReference type="Rhea" id="RHEA:53370"/>
    </physiologicalReaction>
</comment>
<keyword evidence="6" id="KW-0560">Oxidoreductase</keyword>
<dbReference type="CDD" id="cd02801">
    <property type="entry name" value="DUS_like_FMN"/>
    <property type="match status" value="1"/>
</dbReference>
<dbReference type="HOGENOM" id="CLU_013299_5_1_1"/>
<dbReference type="KEGG" id="tut:107362503"/>
<evidence type="ECO:0000313" key="16">
    <source>
        <dbReference type="EnsemblMetazoa" id="tetur08g00490.1"/>
    </source>
</evidence>
<evidence type="ECO:0000256" key="1">
    <source>
        <dbReference type="ARBA" id="ARBA00001917"/>
    </source>
</evidence>
<comment type="cofactor">
    <cofactor evidence="1">
        <name>FMN</name>
        <dbReference type="ChEBI" id="CHEBI:58210"/>
    </cofactor>
</comment>
<dbReference type="PROSITE" id="PS01136">
    <property type="entry name" value="UPF0034"/>
    <property type="match status" value="1"/>
</dbReference>
<protein>
    <recommendedName>
        <fullName evidence="9">tRNA-dihydrouridine(16/17) synthase [NAD(P)(+)]</fullName>
        <ecNumber evidence="9">1.3.1.88</ecNumber>
    </recommendedName>
</protein>
<organism evidence="16 17">
    <name type="scientific">Tetranychus urticae</name>
    <name type="common">Two-spotted spider mite</name>
    <dbReference type="NCBI Taxonomy" id="32264"/>
    <lineage>
        <taxon>Eukaryota</taxon>
        <taxon>Metazoa</taxon>
        <taxon>Ecdysozoa</taxon>
        <taxon>Arthropoda</taxon>
        <taxon>Chelicerata</taxon>
        <taxon>Arachnida</taxon>
        <taxon>Acari</taxon>
        <taxon>Acariformes</taxon>
        <taxon>Trombidiformes</taxon>
        <taxon>Prostigmata</taxon>
        <taxon>Eleutherengona</taxon>
        <taxon>Raphignathae</taxon>
        <taxon>Tetranychoidea</taxon>
        <taxon>Tetranychidae</taxon>
        <taxon>Tetranychus</taxon>
    </lineage>
</organism>
<dbReference type="EC" id="1.3.1.88" evidence="9"/>
<comment type="catalytic activity">
    <reaction evidence="10">
        <text>5,6-dihydrouridine(17) in tRNA + NAD(+) = uridine(17) in tRNA + NADH + H(+)</text>
        <dbReference type="Rhea" id="RHEA:53372"/>
        <dbReference type="Rhea" id="RHEA-COMP:13541"/>
        <dbReference type="Rhea" id="RHEA-COMP:13542"/>
        <dbReference type="ChEBI" id="CHEBI:15378"/>
        <dbReference type="ChEBI" id="CHEBI:57540"/>
        <dbReference type="ChEBI" id="CHEBI:57945"/>
        <dbReference type="ChEBI" id="CHEBI:65315"/>
        <dbReference type="ChEBI" id="CHEBI:74443"/>
        <dbReference type="EC" id="1.3.1.88"/>
    </reaction>
    <physiologicalReaction direction="right-to-left" evidence="10">
        <dbReference type="Rhea" id="RHEA:53374"/>
    </physiologicalReaction>
</comment>
<evidence type="ECO:0000313" key="17">
    <source>
        <dbReference type="Proteomes" id="UP000015104"/>
    </source>
</evidence>
<dbReference type="GO" id="GO:0050660">
    <property type="term" value="F:flavin adenine dinucleotide binding"/>
    <property type="evidence" value="ECO:0007669"/>
    <property type="project" value="InterPro"/>
</dbReference>
<evidence type="ECO:0000256" key="7">
    <source>
        <dbReference type="ARBA" id="ARBA00023027"/>
    </source>
</evidence>
<evidence type="ECO:0000256" key="3">
    <source>
        <dbReference type="ARBA" id="ARBA00022643"/>
    </source>
</evidence>